<dbReference type="PANTHER" id="PTHR10359">
    <property type="entry name" value="A/G-SPECIFIC ADENINE GLYCOSYLASE/ENDONUCLEASE III"/>
    <property type="match status" value="1"/>
</dbReference>
<name>A0ABS6XMI0_9SPHN</name>
<keyword evidence="2" id="KW-0479">Metal-binding</keyword>
<evidence type="ECO:0000259" key="8">
    <source>
        <dbReference type="SMART" id="SM00478"/>
    </source>
</evidence>
<dbReference type="Pfam" id="PF00730">
    <property type="entry name" value="HhH-GPD"/>
    <property type="match status" value="1"/>
</dbReference>
<keyword evidence="1" id="KW-0004">4Fe-4S</keyword>
<evidence type="ECO:0000256" key="2">
    <source>
        <dbReference type="ARBA" id="ARBA00022723"/>
    </source>
</evidence>
<evidence type="ECO:0000256" key="3">
    <source>
        <dbReference type="ARBA" id="ARBA00022763"/>
    </source>
</evidence>
<evidence type="ECO:0000313" key="10">
    <source>
        <dbReference type="Proteomes" id="UP001197214"/>
    </source>
</evidence>
<gene>
    <name evidence="9" type="ORF">KY084_11135</name>
</gene>
<dbReference type="PANTHER" id="PTHR10359:SF18">
    <property type="entry name" value="ENDONUCLEASE III"/>
    <property type="match status" value="1"/>
</dbReference>
<sequence length="235" mass="25630">MANGREVVADRLLDAQEVERTFELLRDAMGGDMANAKGPKGQPDAFRSCIACMLSAQSRDSNTAKATRALFRLAETPQAMLALDDATLIDAIRPAGLYNNKAKAIRKFCRQLIDDHDGHVPDTRQGLLSMHGIGRKCADIVLAFTFGGDAIAVDTHVGRVCERTGLALGSTEAKIAEALDERAPDWVKPEGHFWLIRFGKRVCTGRAPKCADCFLASLCRYPDKRLRRAGESAEA</sequence>
<feature type="domain" description="HhH-GPD" evidence="8">
    <location>
        <begin position="54"/>
        <end position="201"/>
    </location>
</feature>
<keyword evidence="9" id="KW-0255">Endonuclease</keyword>
<dbReference type="SMART" id="SM00478">
    <property type="entry name" value="ENDO3c"/>
    <property type="match status" value="1"/>
</dbReference>
<dbReference type="InterPro" id="IPR003265">
    <property type="entry name" value="HhH-GPD_domain"/>
</dbReference>
<evidence type="ECO:0000256" key="1">
    <source>
        <dbReference type="ARBA" id="ARBA00022485"/>
    </source>
</evidence>
<evidence type="ECO:0000256" key="5">
    <source>
        <dbReference type="ARBA" id="ARBA00023004"/>
    </source>
</evidence>
<keyword evidence="3" id="KW-0227">DNA damage</keyword>
<dbReference type="EMBL" id="JAHWZX010000010">
    <property type="protein sequence ID" value="MBW4331419.1"/>
    <property type="molecule type" value="Genomic_DNA"/>
</dbReference>
<reference evidence="9 10" key="1">
    <citation type="submission" date="2021-07" db="EMBL/GenBank/DDBJ databases">
        <title>Stakelama flava sp. nov., a novel endophytic bacterium isolated from branch of Kandelia candel.</title>
        <authorList>
            <person name="Tuo L."/>
        </authorList>
    </citation>
    <scope>NUCLEOTIDE SEQUENCE [LARGE SCALE GENOMIC DNA]</scope>
    <source>
        <strain evidence="9 10">CBK3Z-3</strain>
    </source>
</reference>
<keyword evidence="9" id="KW-0540">Nuclease</keyword>
<accession>A0ABS6XMI0</accession>
<evidence type="ECO:0000313" key="9">
    <source>
        <dbReference type="EMBL" id="MBW4331419.1"/>
    </source>
</evidence>
<proteinExistence type="predicted"/>
<keyword evidence="4" id="KW-0378">Hydrolase</keyword>
<dbReference type="GO" id="GO:0004519">
    <property type="term" value="F:endonuclease activity"/>
    <property type="evidence" value="ECO:0007669"/>
    <property type="project" value="UniProtKB-KW"/>
</dbReference>
<organism evidence="9 10">
    <name type="scientific">Stakelama flava</name>
    <dbReference type="NCBI Taxonomy" id="2860338"/>
    <lineage>
        <taxon>Bacteria</taxon>
        <taxon>Pseudomonadati</taxon>
        <taxon>Pseudomonadota</taxon>
        <taxon>Alphaproteobacteria</taxon>
        <taxon>Sphingomonadales</taxon>
        <taxon>Sphingomonadaceae</taxon>
        <taxon>Stakelama</taxon>
    </lineage>
</organism>
<keyword evidence="10" id="KW-1185">Reference proteome</keyword>
<evidence type="ECO:0000256" key="4">
    <source>
        <dbReference type="ARBA" id="ARBA00022801"/>
    </source>
</evidence>
<evidence type="ECO:0000256" key="7">
    <source>
        <dbReference type="ARBA" id="ARBA00023295"/>
    </source>
</evidence>
<comment type="caution">
    <text evidence="9">The sequence shown here is derived from an EMBL/GenBank/DDBJ whole genome shotgun (WGS) entry which is preliminary data.</text>
</comment>
<keyword evidence="6" id="KW-0411">Iron-sulfur</keyword>
<dbReference type="CDD" id="cd00056">
    <property type="entry name" value="ENDO3c"/>
    <property type="match status" value="1"/>
</dbReference>
<protein>
    <submittedName>
        <fullName evidence="9">Endonuclease III</fullName>
    </submittedName>
</protein>
<keyword evidence="7" id="KW-0326">Glycosidase</keyword>
<evidence type="ECO:0000256" key="6">
    <source>
        <dbReference type="ARBA" id="ARBA00023014"/>
    </source>
</evidence>
<dbReference type="Proteomes" id="UP001197214">
    <property type="component" value="Unassembled WGS sequence"/>
</dbReference>
<keyword evidence="5" id="KW-0408">Iron</keyword>